<dbReference type="Proteomes" id="UP000623967">
    <property type="component" value="Unassembled WGS sequence"/>
</dbReference>
<dbReference type="RefSeq" id="WP_202656161.1">
    <property type="nucleotide sequence ID" value="NZ_JAESWB010000371.1"/>
</dbReference>
<organism evidence="2 3">
    <name type="scientific">Neobacillus paridis</name>
    <dbReference type="NCBI Taxonomy" id="2803862"/>
    <lineage>
        <taxon>Bacteria</taxon>
        <taxon>Bacillati</taxon>
        <taxon>Bacillota</taxon>
        <taxon>Bacilli</taxon>
        <taxon>Bacillales</taxon>
        <taxon>Bacillaceae</taxon>
        <taxon>Neobacillus</taxon>
    </lineage>
</organism>
<reference evidence="2 3" key="1">
    <citation type="submission" date="2021-01" db="EMBL/GenBank/DDBJ databases">
        <title>Genome public.</title>
        <authorList>
            <person name="Liu C."/>
            <person name="Sun Q."/>
        </authorList>
    </citation>
    <scope>NUCLEOTIDE SEQUENCE [LARGE SCALE GENOMIC DNA]</scope>
    <source>
        <strain evidence="2 3">YIM B02564</strain>
    </source>
</reference>
<dbReference type="PANTHER" id="PTHR12110">
    <property type="entry name" value="HYDROXYPYRUVATE ISOMERASE"/>
    <property type="match status" value="1"/>
</dbReference>
<evidence type="ECO:0000313" key="3">
    <source>
        <dbReference type="Proteomes" id="UP000623967"/>
    </source>
</evidence>
<proteinExistence type="predicted"/>
<sequence length="267" mass="30318">MTKRFSLAHLTVLEYSPAEMTYMAAKTGYDYVSFRTIPLGTVNEPQYPLAEKKEMLRETKQALQNTGIELLDIEMVRIYDGVNPKIYEPDFEAAAELGGKHVLTTVLTNNRPFAVECFAEICELAKPYGLTIDLEFITWYHCATLADAKEIVGKANCDNGGILIDTLHFHRSKIGLNELLDVPREWLHYAHVCDASGEIPNTTEGLIHTARQERLYLGEGEIDIKSIISHMPEIPYSLEIPHSDLVREIGYEEYARRCLQKAKDYFA</sequence>
<dbReference type="Pfam" id="PF01261">
    <property type="entry name" value="AP_endonuc_2"/>
    <property type="match status" value="1"/>
</dbReference>
<evidence type="ECO:0000259" key="1">
    <source>
        <dbReference type="Pfam" id="PF01261"/>
    </source>
</evidence>
<feature type="domain" description="Xylose isomerase-like TIM barrel" evidence="1">
    <location>
        <begin position="24"/>
        <end position="244"/>
    </location>
</feature>
<dbReference type="InterPro" id="IPR036237">
    <property type="entry name" value="Xyl_isomerase-like_sf"/>
</dbReference>
<name>A0ABS1TYE7_9BACI</name>
<keyword evidence="2" id="KW-0413">Isomerase</keyword>
<keyword evidence="3" id="KW-1185">Reference proteome</keyword>
<protein>
    <submittedName>
        <fullName evidence="2">Sugar phosphate isomerase/epimerase</fullName>
    </submittedName>
</protein>
<evidence type="ECO:0000313" key="2">
    <source>
        <dbReference type="EMBL" id="MBL4954930.1"/>
    </source>
</evidence>
<dbReference type="InterPro" id="IPR013022">
    <property type="entry name" value="Xyl_isomerase-like_TIM-brl"/>
</dbReference>
<comment type="caution">
    <text evidence="2">The sequence shown here is derived from an EMBL/GenBank/DDBJ whole genome shotgun (WGS) entry which is preliminary data.</text>
</comment>
<dbReference type="InterPro" id="IPR050312">
    <property type="entry name" value="IolE/XylAMocC-like"/>
</dbReference>
<accession>A0ABS1TYE7</accession>
<dbReference type="SUPFAM" id="SSF51658">
    <property type="entry name" value="Xylose isomerase-like"/>
    <property type="match status" value="1"/>
</dbReference>
<gene>
    <name evidence="2" type="ORF">JK635_22485</name>
</gene>
<dbReference type="PANTHER" id="PTHR12110:SF48">
    <property type="entry name" value="BLL3656 PROTEIN"/>
    <property type="match status" value="1"/>
</dbReference>
<dbReference type="Gene3D" id="3.20.20.150">
    <property type="entry name" value="Divalent-metal-dependent TIM barrel enzymes"/>
    <property type="match status" value="1"/>
</dbReference>
<dbReference type="EMBL" id="JAESWB010000371">
    <property type="protein sequence ID" value="MBL4954930.1"/>
    <property type="molecule type" value="Genomic_DNA"/>
</dbReference>
<dbReference type="GO" id="GO:0016853">
    <property type="term" value="F:isomerase activity"/>
    <property type="evidence" value="ECO:0007669"/>
    <property type="project" value="UniProtKB-KW"/>
</dbReference>